<protein>
    <submittedName>
        <fullName evidence="1">Uncharacterized protein</fullName>
    </submittedName>
</protein>
<evidence type="ECO:0000313" key="2">
    <source>
        <dbReference type="Proteomes" id="UP000765509"/>
    </source>
</evidence>
<accession>A0A9Q3BQH8</accession>
<comment type="caution">
    <text evidence="1">The sequence shown here is derived from an EMBL/GenBank/DDBJ whole genome shotgun (WGS) entry which is preliminary data.</text>
</comment>
<dbReference type="EMBL" id="AVOT02002142">
    <property type="protein sequence ID" value="MBW0469310.1"/>
    <property type="molecule type" value="Genomic_DNA"/>
</dbReference>
<dbReference type="AlphaFoldDB" id="A0A9Q3BQH8"/>
<keyword evidence="2" id="KW-1185">Reference proteome</keyword>
<name>A0A9Q3BQH8_9BASI</name>
<dbReference type="Proteomes" id="UP000765509">
    <property type="component" value="Unassembled WGS sequence"/>
</dbReference>
<sequence length="248" mass="28454">MRHAFSRRDLEGFKLTADFSDDVENSDIFILILRFSKMKFLISEISLLILQISQPSTGNTLIDSFEIHHSNLRCHPLSNPPSKPLQIVEFPSRHSFELSIDPTKAITRHSFCLEESLHRHREHPIFQSDNRFIHSNHPNSYSVRASWDAADHVQVSSSVLQSNTAIILTISIDPDHPSITSKLRLHLIIEPLLWKFLPSHSIQPLIILISSSLFLVYLLRIPHQLEIFVKSTSYHLSTPTVSSFKTHK</sequence>
<evidence type="ECO:0000313" key="1">
    <source>
        <dbReference type="EMBL" id="MBW0469310.1"/>
    </source>
</evidence>
<organism evidence="1 2">
    <name type="scientific">Austropuccinia psidii MF-1</name>
    <dbReference type="NCBI Taxonomy" id="1389203"/>
    <lineage>
        <taxon>Eukaryota</taxon>
        <taxon>Fungi</taxon>
        <taxon>Dikarya</taxon>
        <taxon>Basidiomycota</taxon>
        <taxon>Pucciniomycotina</taxon>
        <taxon>Pucciniomycetes</taxon>
        <taxon>Pucciniales</taxon>
        <taxon>Sphaerophragmiaceae</taxon>
        <taxon>Austropuccinia</taxon>
    </lineage>
</organism>
<reference evidence="1" key="1">
    <citation type="submission" date="2021-03" db="EMBL/GenBank/DDBJ databases">
        <title>Draft genome sequence of rust myrtle Austropuccinia psidii MF-1, a brazilian biotype.</title>
        <authorList>
            <person name="Quecine M.C."/>
            <person name="Pachon D.M.R."/>
            <person name="Bonatelli M.L."/>
            <person name="Correr F.H."/>
            <person name="Franceschini L.M."/>
            <person name="Leite T.F."/>
            <person name="Margarido G.R.A."/>
            <person name="Almeida C.A."/>
            <person name="Ferrarezi J.A."/>
            <person name="Labate C.A."/>
        </authorList>
    </citation>
    <scope>NUCLEOTIDE SEQUENCE</scope>
    <source>
        <strain evidence="1">MF-1</strain>
    </source>
</reference>
<proteinExistence type="predicted"/>
<gene>
    <name evidence="1" type="ORF">O181_009025</name>
</gene>